<keyword evidence="1" id="KW-0472">Membrane</keyword>
<dbReference type="RefSeq" id="WP_380006054.1">
    <property type="nucleotide sequence ID" value="NZ_JBHLYR010000013.1"/>
</dbReference>
<organism evidence="2 3">
    <name type="scientific">Deinococcus oregonensis</name>
    <dbReference type="NCBI Taxonomy" id="1805970"/>
    <lineage>
        <taxon>Bacteria</taxon>
        <taxon>Thermotogati</taxon>
        <taxon>Deinococcota</taxon>
        <taxon>Deinococci</taxon>
        <taxon>Deinococcales</taxon>
        <taxon>Deinococcaceae</taxon>
        <taxon>Deinococcus</taxon>
    </lineage>
</organism>
<feature type="transmembrane region" description="Helical" evidence="1">
    <location>
        <begin position="100"/>
        <end position="117"/>
    </location>
</feature>
<protein>
    <submittedName>
        <fullName evidence="2">DUF2243 domain-containing protein</fullName>
    </submittedName>
</protein>
<feature type="transmembrane region" description="Helical" evidence="1">
    <location>
        <begin position="64"/>
        <end position="88"/>
    </location>
</feature>
<keyword evidence="1" id="KW-0812">Transmembrane</keyword>
<evidence type="ECO:0000256" key="1">
    <source>
        <dbReference type="SAM" id="Phobius"/>
    </source>
</evidence>
<dbReference type="Pfam" id="PF10002">
    <property type="entry name" value="DUF2243"/>
    <property type="match status" value="1"/>
</dbReference>
<accession>A0ABV6AW88</accession>
<evidence type="ECO:0000313" key="3">
    <source>
        <dbReference type="Proteomes" id="UP001589733"/>
    </source>
</evidence>
<evidence type="ECO:0000313" key="2">
    <source>
        <dbReference type="EMBL" id="MFB9991282.1"/>
    </source>
</evidence>
<dbReference type="EMBL" id="JBHLYR010000013">
    <property type="protein sequence ID" value="MFB9991282.1"/>
    <property type="molecule type" value="Genomic_DNA"/>
</dbReference>
<dbReference type="InterPro" id="IPR018719">
    <property type="entry name" value="DUF2243_membrane"/>
</dbReference>
<keyword evidence="1" id="KW-1133">Transmembrane helix</keyword>
<gene>
    <name evidence="2" type="ORF">ACFFLM_04720</name>
</gene>
<comment type="caution">
    <text evidence="2">The sequence shown here is derived from an EMBL/GenBank/DDBJ whole genome shotgun (WGS) entry which is preliminary data.</text>
</comment>
<feature type="transmembrane region" description="Helical" evidence="1">
    <location>
        <begin position="23"/>
        <end position="44"/>
    </location>
</feature>
<name>A0ABV6AW88_9DEIO</name>
<sequence length="168" mass="18463">MSEPFPSARVPPFSQSSGPWRSAGIWLGLGIGGFFDGIVLHQILQWHHLVSEVYPPSTLQNLKINTLADGLFHAANWVFTLIGLALLWRGTRGTHPPRPTSAFVGALLFGWGVFNVLEGTISHQVLGLHHVRPGPHQLAYDLGFLAWGAVMLVAGWLWMRAGGQSERR</sequence>
<reference evidence="2 3" key="1">
    <citation type="submission" date="2024-09" db="EMBL/GenBank/DDBJ databases">
        <authorList>
            <person name="Sun Q."/>
            <person name="Mori K."/>
        </authorList>
    </citation>
    <scope>NUCLEOTIDE SEQUENCE [LARGE SCALE GENOMIC DNA]</scope>
    <source>
        <strain evidence="2 3">JCM 13503</strain>
    </source>
</reference>
<keyword evidence="3" id="KW-1185">Reference proteome</keyword>
<proteinExistence type="predicted"/>
<feature type="transmembrane region" description="Helical" evidence="1">
    <location>
        <begin position="137"/>
        <end position="159"/>
    </location>
</feature>
<dbReference type="Proteomes" id="UP001589733">
    <property type="component" value="Unassembled WGS sequence"/>
</dbReference>